<dbReference type="SUPFAM" id="SSF52047">
    <property type="entry name" value="RNI-like"/>
    <property type="match status" value="1"/>
</dbReference>
<evidence type="ECO:0000313" key="1">
    <source>
        <dbReference type="EMBL" id="OJJ37793.1"/>
    </source>
</evidence>
<proteinExistence type="predicted"/>
<dbReference type="GeneID" id="63750957"/>
<dbReference type="InterPro" id="IPR032675">
    <property type="entry name" value="LRR_dom_sf"/>
</dbReference>
<dbReference type="RefSeq" id="XP_040691469.1">
    <property type="nucleotide sequence ID" value="XM_040835109.1"/>
</dbReference>
<dbReference type="AlphaFoldDB" id="A0A1L9RSE1"/>
<gene>
    <name evidence="1" type="ORF">ASPWEDRAFT_39531</name>
</gene>
<dbReference type="EMBL" id="KV878211">
    <property type="protein sequence ID" value="OJJ37793.1"/>
    <property type="molecule type" value="Genomic_DNA"/>
</dbReference>
<keyword evidence="2" id="KW-1185">Reference proteome</keyword>
<sequence>MPSKQPSLCQRIPTDCWMGVFDHLEADEIVTALAASRHLTASVRPSVYSRIAWEWNTVPRARILHLLRAVLQCPDLASNIQHVSILSSSEYAFDEKWQKDARFGQDEPFSDQDLQSFSDVVEQSQSIVDKGQFPEASKWNEALQNGNSYAYVTILLSQLHNLQSLRLDYSFVWQSGFPGLMLKHALFSAPKGVLPSFDSLTTIDYGSNVPLSEEFEPYLNSFDKLHGYPPCDPNQFMAWFHLPSIQSLSIWLRSFQDVITSEDQGNLSNLDTLVVARATIKEENVPALLSQMTTLRSLHLGMAYRWHSEFALESCSNILEGLESISGTLEKLSLGVEYYPFSSGHYNFGTDFDHQARIEFMFFLNHFPRLRSAEVPITLLIGLEPEDSNEIGERLPDTLEELCLQWDNAEIMSNDWEFESQLHDCVRYLLDDLQSHSPHLKRVTIRQRCESPKDKEWFAKDRAELKEMCTEAGIDLEVVWDYLSPGLWTQNDP</sequence>
<accession>A0A1L9RSE1</accession>
<dbReference type="Gene3D" id="3.80.10.10">
    <property type="entry name" value="Ribonuclease Inhibitor"/>
    <property type="match status" value="1"/>
</dbReference>
<organism evidence="1 2">
    <name type="scientific">Aspergillus wentii DTO 134E9</name>
    <dbReference type="NCBI Taxonomy" id="1073089"/>
    <lineage>
        <taxon>Eukaryota</taxon>
        <taxon>Fungi</taxon>
        <taxon>Dikarya</taxon>
        <taxon>Ascomycota</taxon>
        <taxon>Pezizomycotina</taxon>
        <taxon>Eurotiomycetes</taxon>
        <taxon>Eurotiomycetidae</taxon>
        <taxon>Eurotiales</taxon>
        <taxon>Aspergillaceae</taxon>
        <taxon>Aspergillus</taxon>
        <taxon>Aspergillus subgen. Cremei</taxon>
    </lineage>
</organism>
<dbReference type="OrthoDB" id="4191831at2759"/>
<dbReference type="VEuPathDB" id="FungiDB:ASPWEDRAFT_39531"/>
<name>A0A1L9RSE1_ASPWE</name>
<protein>
    <recommendedName>
        <fullName evidence="3">F-box domain-containing protein</fullName>
    </recommendedName>
</protein>
<evidence type="ECO:0000313" key="2">
    <source>
        <dbReference type="Proteomes" id="UP000184383"/>
    </source>
</evidence>
<reference evidence="2" key="1">
    <citation type="journal article" date="2017" name="Genome Biol.">
        <title>Comparative genomics reveals high biological diversity and specific adaptations in the industrially and medically important fungal genus Aspergillus.</title>
        <authorList>
            <person name="de Vries R.P."/>
            <person name="Riley R."/>
            <person name="Wiebenga A."/>
            <person name="Aguilar-Osorio G."/>
            <person name="Amillis S."/>
            <person name="Uchima C.A."/>
            <person name="Anderluh G."/>
            <person name="Asadollahi M."/>
            <person name="Askin M."/>
            <person name="Barry K."/>
            <person name="Battaglia E."/>
            <person name="Bayram O."/>
            <person name="Benocci T."/>
            <person name="Braus-Stromeyer S.A."/>
            <person name="Caldana C."/>
            <person name="Canovas D."/>
            <person name="Cerqueira G.C."/>
            <person name="Chen F."/>
            <person name="Chen W."/>
            <person name="Choi C."/>
            <person name="Clum A."/>
            <person name="Dos Santos R.A."/>
            <person name="Damasio A.R."/>
            <person name="Diallinas G."/>
            <person name="Emri T."/>
            <person name="Fekete E."/>
            <person name="Flipphi M."/>
            <person name="Freyberg S."/>
            <person name="Gallo A."/>
            <person name="Gournas C."/>
            <person name="Habgood R."/>
            <person name="Hainaut M."/>
            <person name="Harispe M.L."/>
            <person name="Henrissat B."/>
            <person name="Hilden K.S."/>
            <person name="Hope R."/>
            <person name="Hossain A."/>
            <person name="Karabika E."/>
            <person name="Karaffa L."/>
            <person name="Karanyi Z."/>
            <person name="Krasevec N."/>
            <person name="Kuo A."/>
            <person name="Kusch H."/>
            <person name="LaButti K."/>
            <person name="Lagendijk E.L."/>
            <person name="Lapidus A."/>
            <person name="Levasseur A."/>
            <person name="Lindquist E."/>
            <person name="Lipzen A."/>
            <person name="Logrieco A.F."/>
            <person name="MacCabe A."/>
            <person name="Maekelae M.R."/>
            <person name="Malavazi I."/>
            <person name="Melin P."/>
            <person name="Meyer V."/>
            <person name="Mielnichuk N."/>
            <person name="Miskei M."/>
            <person name="Molnar A.P."/>
            <person name="Mule G."/>
            <person name="Ngan C.Y."/>
            <person name="Orejas M."/>
            <person name="Orosz E."/>
            <person name="Ouedraogo J.P."/>
            <person name="Overkamp K.M."/>
            <person name="Park H.-S."/>
            <person name="Perrone G."/>
            <person name="Piumi F."/>
            <person name="Punt P.J."/>
            <person name="Ram A.F."/>
            <person name="Ramon A."/>
            <person name="Rauscher S."/>
            <person name="Record E."/>
            <person name="Riano-Pachon D.M."/>
            <person name="Robert V."/>
            <person name="Roehrig J."/>
            <person name="Ruller R."/>
            <person name="Salamov A."/>
            <person name="Salih N.S."/>
            <person name="Samson R.A."/>
            <person name="Sandor E."/>
            <person name="Sanguinetti M."/>
            <person name="Schuetze T."/>
            <person name="Sepcic K."/>
            <person name="Shelest E."/>
            <person name="Sherlock G."/>
            <person name="Sophianopoulou V."/>
            <person name="Squina F.M."/>
            <person name="Sun H."/>
            <person name="Susca A."/>
            <person name="Todd R.B."/>
            <person name="Tsang A."/>
            <person name="Unkles S.E."/>
            <person name="van de Wiele N."/>
            <person name="van Rossen-Uffink D."/>
            <person name="Oliveira J.V."/>
            <person name="Vesth T.C."/>
            <person name="Visser J."/>
            <person name="Yu J.-H."/>
            <person name="Zhou M."/>
            <person name="Andersen M.R."/>
            <person name="Archer D.B."/>
            <person name="Baker S.E."/>
            <person name="Benoit I."/>
            <person name="Brakhage A.A."/>
            <person name="Braus G.H."/>
            <person name="Fischer R."/>
            <person name="Frisvad J.C."/>
            <person name="Goldman G.H."/>
            <person name="Houbraken J."/>
            <person name="Oakley B."/>
            <person name="Pocsi I."/>
            <person name="Scazzocchio C."/>
            <person name="Seiboth B."/>
            <person name="vanKuyk P.A."/>
            <person name="Wortman J."/>
            <person name="Dyer P.S."/>
            <person name="Grigoriev I.V."/>
        </authorList>
    </citation>
    <scope>NUCLEOTIDE SEQUENCE [LARGE SCALE GENOMIC DNA]</scope>
    <source>
        <strain evidence="2">DTO 134E9</strain>
    </source>
</reference>
<evidence type="ECO:0008006" key="3">
    <source>
        <dbReference type="Google" id="ProtNLM"/>
    </source>
</evidence>
<dbReference type="Proteomes" id="UP000184383">
    <property type="component" value="Unassembled WGS sequence"/>
</dbReference>